<evidence type="ECO:0000256" key="2">
    <source>
        <dbReference type="ARBA" id="ARBA00022723"/>
    </source>
</evidence>
<gene>
    <name evidence="6" type="ORF">JF75_15550</name>
</gene>
<reference evidence="6 7" key="1">
    <citation type="submission" date="2015-01" db="EMBL/GenBank/DDBJ databases">
        <title>Comparative genomics of the lactic acid bacteria isolated from the honey bee gut.</title>
        <authorList>
            <person name="Ellegaard K.M."/>
            <person name="Tamarit D."/>
            <person name="Javelind E."/>
            <person name="Olofsson T."/>
            <person name="Andersson S.G."/>
            <person name="Vasquez A."/>
        </authorList>
    </citation>
    <scope>NUCLEOTIDE SEQUENCE [LARGE SCALE GENOMIC DNA]</scope>
    <source>
        <strain evidence="6 7">Hma2</strain>
    </source>
</reference>
<sequence length="260" mass="29141">MKLIIRADDFGFSEGVNYGELAVLKTGLVKSIGLMVNMPGTKQALHITNKFPEVCLGLHANLVVGRPSADPNIVGSLLQENGDFISSKTYRRLLKEGKEVFTDEAAVRIEVEAQISRFYQLTGKLPEYIDTHAVHSDHLYSVVRKLAKKYNMVFLATDPKFSANLSANPTRLSSSASFYQQGGNPDNYINLIGNEMVKNKNKFSYIVIHPGYLDDIVLAKSSFTQIRTHDVAMIKSKNTKKWLEDHQVQLLSHRALKEVK</sequence>
<keyword evidence="2" id="KW-0479">Metal-binding</keyword>
<comment type="caution">
    <text evidence="6">The sequence shown here is derived from an EMBL/GenBank/DDBJ whole genome shotgun (WGS) entry which is preliminary data.</text>
</comment>
<dbReference type="EMBL" id="JXLH01000019">
    <property type="protein sequence ID" value="KJY57351.1"/>
    <property type="molecule type" value="Genomic_DNA"/>
</dbReference>
<evidence type="ECO:0000256" key="1">
    <source>
        <dbReference type="ARBA" id="ARBA00001946"/>
    </source>
</evidence>
<dbReference type="GO" id="GO:0016787">
    <property type="term" value="F:hydrolase activity"/>
    <property type="evidence" value="ECO:0007669"/>
    <property type="project" value="UniProtKB-KW"/>
</dbReference>
<proteinExistence type="predicted"/>
<accession>A0A0F4LIG1</accession>
<evidence type="ECO:0000313" key="6">
    <source>
        <dbReference type="EMBL" id="KJY57351.1"/>
    </source>
</evidence>
<evidence type="ECO:0008006" key="8">
    <source>
        <dbReference type="Google" id="ProtNLM"/>
    </source>
</evidence>
<dbReference type="Proteomes" id="UP000033612">
    <property type="component" value="Unassembled WGS sequence"/>
</dbReference>
<dbReference type="PANTHER" id="PTHR31609:SF1">
    <property type="entry name" value="CARBOHYDRATE DEACETYLASE"/>
    <property type="match status" value="1"/>
</dbReference>
<dbReference type="PATRIC" id="fig|1218506.3.peg.1632"/>
<dbReference type="GO" id="GO:0019213">
    <property type="term" value="F:deacetylase activity"/>
    <property type="evidence" value="ECO:0007669"/>
    <property type="project" value="TreeGrafter"/>
</dbReference>
<dbReference type="GO" id="GO:0005975">
    <property type="term" value="P:carbohydrate metabolic process"/>
    <property type="evidence" value="ECO:0007669"/>
    <property type="project" value="InterPro"/>
</dbReference>
<keyword evidence="4" id="KW-0460">Magnesium</keyword>
<keyword evidence="7" id="KW-1185">Reference proteome</keyword>
<dbReference type="PANTHER" id="PTHR31609">
    <property type="entry name" value="YDJC DEACETYLASE FAMILY MEMBER"/>
    <property type="match status" value="1"/>
</dbReference>
<keyword evidence="5" id="KW-0119">Carbohydrate metabolism</keyword>
<dbReference type="Pfam" id="PF04794">
    <property type="entry name" value="YdjC"/>
    <property type="match status" value="1"/>
</dbReference>
<comment type="cofactor">
    <cofactor evidence="1">
        <name>Mg(2+)</name>
        <dbReference type="ChEBI" id="CHEBI:18420"/>
    </cofactor>
</comment>
<dbReference type="HOGENOM" id="CLU_064244_4_0_9"/>
<evidence type="ECO:0000256" key="5">
    <source>
        <dbReference type="ARBA" id="ARBA00023277"/>
    </source>
</evidence>
<evidence type="ECO:0000256" key="4">
    <source>
        <dbReference type="ARBA" id="ARBA00022842"/>
    </source>
</evidence>
<dbReference type="SUPFAM" id="SSF88713">
    <property type="entry name" value="Glycoside hydrolase/deacetylase"/>
    <property type="match status" value="1"/>
</dbReference>
<organism evidence="6 7">
    <name type="scientific">Lactobacillus kimbladii</name>
    <dbReference type="NCBI Taxonomy" id="1218506"/>
    <lineage>
        <taxon>Bacteria</taxon>
        <taxon>Bacillati</taxon>
        <taxon>Bacillota</taxon>
        <taxon>Bacilli</taxon>
        <taxon>Lactobacillales</taxon>
        <taxon>Lactobacillaceae</taxon>
        <taxon>Lactobacillus</taxon>
    </lineage>
</organism>
<dbReference type="Gene3D" id="3.20.20.370">
    <property type="entry name" value="Glycoside hydrolase/deacetylase"/>
    <property type="match status" value="1"/>
</dbReference>
<keyword evidence="3" id="KW-0378">Hydrolase</keyword>
<protein>
    <recommendedName>
        <fullName evidence="8">ChbG/HpnK family deacetylase</fullName>
    </recommendedName>
</protein>
<dbReference type="AlphaFoldDB" id="A0A0F4LIG1"/>
<name>A0A0F4LIG1_9LACO</name>
<dbReference type="STRING" id="1218506.JF75_15550"/>
<evidence type="ECO:0000256" key="3">
    <source>
        <dbReference type="ARBA" id="ARBA00022801"/>
    </source>
</evidence>
<dbReference type="InterPro" id="IPR006879">
    <property type="entry name" value="YdjC-like"/>
</dbReference>
<evidence type="ECO:0000313" key="7">
    <source>
        <dbReference type="Proteomes" id="UP000033612"/>
    </source>
</evidence>
<dbReference type="GO" id="GO:0046872">
    <property type="term" value="F:metal ion binding"/>
    <property type="evidence" value="ECO:0007669"/>
    <property type="project" value="UniProtKB-KW"/>
</dbReference>
<dbReference type="RefSeq" id="WP_046332542.1">
    <property type="nucleotide sequence ID" value="NZ_CAMLLZ010000008.1"/>
</dbReference>
<dbReference type="InterPro" id="IPR011330">
    <property type="entry name" value="Glyco_hydro/deAcase_b/a-brl"/>
</dbReference>